<accession>A0ABR2FFS1</accession>
<keyword evidence="2" id="KW-1185">Reference proteome</keyword>
<evidence type="ECO:0000313" key="2">
    <source>
        <dbReference type="Proteomes" id="UP001472677"/>
    </source>
</evidence>
<sequence length="128" mass="15121">MQISNVVLTPFTEGDLAPRFHAISQYKRGRTSEAYDWHNRETYNSERSVLGRFQDIHFGLKDKRYSPNVRERMYKFELVASWVFFLVVFMLDYRVKIAEDACCKRSVFGKGLDFRVAYSSTAMQGRHF</sequence>
<comment type="caution">
    <text evidence="1">The sequence shown here is derived from an EMBL/GenBank/DDBJ whole genome shotgun (WGS) entry which is preliminary data.</text>
</comment>
<evidence type="ECO:0000313" key="1">
    <source>
        <dbReference type="EMBL" id="KAK8579784.1"/>
    </source>
</evidence>
<gene>
    <name evidence="1" type="ORF">V6N12_070090</name>
</gene>
<proteinExistence type="predicted"/>
<name>A0ABR2FFS1_9ROSI</name>
<reference evidence="1 2" key="1">
    <citation type="journal article" date="2024" name="G3 (Bethesda)">
        <title>Genome assembly of Hibiscus sabdariffa L. provides insights into metabolisms of medicinal natural products.</title>
        <authorList>
            <person name="Kim T."/>
        </authorList>
    </citation>
    <scope>NUCLEOTIDE SEQUENCE [LARGE SCALE GENOMIC DNA]</scope>
    <source>
        <strain evidence="1">TK-2024</strain>
        <tissue evidence="1">Old leaves</tissue>
    </source>
</reference>
<dbReference type="Proteomes" id="UP001472677">
    <property type="component" value="Unassembled WGS sequence"/>
</dbReference>
<dbReference type="EMBL" id="JBBPBM010000006">
    <property type="protein sequence ID" value="KAK8579784.1"/>
    <property type="molecule type" value="Genomic_DNA"/>
</dbReference>
<organism evidence="1 2">
    <name type="scientific">Hibiscus sabdariffa</name>
    <name type="common">roselle</name>
    <dbReference type="NCBI Taxonomy" id="183260"/>
    <lineage>
        <taxon>Eukaryota</taxon>
        <taxon>Viridiplantae</taxon>
        <taxon>Streptophyta</taxon>
        <taxon>Embryophyta</taxon>
        <taxon>Tracheophyta</taxon>
        <taxon>Spermatophyta</taxon>
        <taxon>Magnoliopsida</taxon>
        <taxon>eudicotyledons</taxon>
        <taxon>Gunneridae</taxon>
        <taxon>Pentapetalae</taxon>
        <taxon>rosids</taxon>
        <taxon>malvids</taxon>
        <taxon>Malvales</taxon>
        <taxon>Malvaceae</taxon>
        <taxon>Malvoideae</taxon>
        <taxon>Hibiscus</taxon>
    </lineage>
</organism>
<protein>
    <submittedName>
        <fullName evidence="1">Uncharacterized protein</fullName>
    </submittedName>
</protein>